<dbReference type="VEuPathDB" id="PlasmoDB:PVP01_0004840"/>
<accession>A0A1G4EHT3</accession>
<dbReference type="Proteomes" id="UP000196402">
    <property type="component" value="Unassembled WGS sequence"/>
</dbReference>
<dbReference type="InterPro" id="IPR008780">
    <property type="entry name" value="Plasmodium_Vir"/>
</dbReference>
<sequence>MDPSHDKDYYDIVHLFPTGEGRFDISNISYNYEHFSLCNLIGPTDKNEGLAFINPCMNVAKYLEDSYTKLSIKDEIDRCKYLNYSINDIVKNDVNHNYNKENFIQAYDKLATRLSECKNKIKSIENSVFDNVKLLANIYYNFNKYINAINTKQATNCEDVYRSVQLYMNNAGRCTGVNNNFCVAVDNFKNYYQSKISQVNCVKKKSKLKSFLSLDDTEAVTVDEEGREELNEKAGKDLLAAESESVPLGQHVTQAALEENPESTPDPEMFKTTEGFNGEDTSVPDIAVPPESIMNKNVSTIGATFAGSSLFLVMMYKYTPLGSWVSTKILGRNKLMENMEKNYEFILNNVGNRETSLNDPMYNIRYNSTTNH</sequence>
<organism evidence="1 3">
    <name type="scientific">Plasmodium vivax</name>
    <name type="common">malaria parasite P. vivax</name>
    <dbReference type="NCBI Taxonomy" id="5855"/>
    <lineage>
        <taxon>Eukaryota</taxon>
        <taxon>Sar</taxon>
        <taxon>Alveolata</taxon>
        <taxon>Apicomplexa</taxon>
        <taxon>Aconoidasida</taxon>
        <taxon>Haemosporida</taxon>
        <taxon>Plasmodiidae</taxon>
        <taxon>Plasmodium</taxon>
        <taxon>Plasmodium (Plasmodium)</taxon>
    </lineage>
</organism>
<evidence type="ECO:0000313" key="2">
    <source>
        <dbReference type="EMBL" id="VUZ99770.1"/>
    </source>
</evidence>
<proteinExistence type="predicted"/>
<dbReference type="OrthoDB" id="10602792at2759"/>
<protein>
    <submittedName>
        <fullName evidence="1">VIR protein</fullName>
    </submittedName>
</protein>
<dbReference type="EMBL" id="FLZR02000013">
    <property type="protein sequence ID" value="VUZ99770.1"/>
    <property type="molecule type" value="Genomic_DNA"/>
</dbReference>
<dbReference type="AlphaFoldDB" id="A0A1G4EHT3"/>
<evidence type="ECO:0000313" key="3">
    <source>
        <dbReference type="Proteomes" id="UP000196402"/>
    </source>
</evidence>
<evidence type="ECO:0000313" key="1">
    <source>
        <dbReference type="EMBL" id="SCA83587.1"/>
    </source>
</evidence>
<dbReference type="VEuPathDB" id="PlasmoDB:PVW1_050006100"/>
<name>A0A1G4EHT3_PLAVI</name>
<dbReference type="Proteomes" id="UP000220605">
    <property type="component" value="Unassembled WGS sequence"/>
</dbReference>
<dbReference type="Pfam" id="PF05795">
    <property type="entry name" value="Plasmodium_Vir"/>
    <property type="match status" value="1"/>
</dbReference>
<reference evidence="1 3" key="1">
    <citation type="submission" date="2016-07" db="EMBL/GenBank/DDBJ databases">
        <authorList>
            <consortium name="Pathogen Informatics"/>
        </authorList>
    </citation>
    <scope>NUCLEOTIDE SEQUENCE [LARGE SCALE GENOMIC DNA]</scope>
</reference>
<gene>
    <name evidence="2" type="ORF">PVP01_0004840</name>
    <name evidence="1" type="ORF">PVT01_000060500</name>
</gene>
<dbReference type="VEuPathDB" id="PlasmoDB:PVPAM_000008400"/>
<dbReference type="VEuPathDB" id="PlasmoDB:PVW1_040032400"/>
<dbReference type="EMBL" id="FLYH01000155">
    <property type="protein sequence ID" value="SCA83587.1"/>
    <property type="molecule type" value="Genomic_DNA"/>
</dbReference>